<feature type="region of interest" description="Disordered" evidence="9">
    <location>
        <begin position="139"/>
        <end position="160"/>
    </location>
</feature>
<evidence type="ECO:0000256" key="9">
    <source>
        <dbReference type="SAM" id="MobiDB-lite"/>
    </source>
</evidence>
<accession>A0A2A9MEE8</accession>
<feature type="transmembrane region" description="Helical" evidence="10">
    <location>
        <begin position="475"/>
        <end position="497"/>
    </location>
</feature>
<dbReference type="SUPFAM" id="SSF90123">
    <property type="entry name" value="ABC transporter transmembrane region"/>
    <property type="match status" value="1"/>
</dbReference>
<dbReference type="InterPro" id="IPR036640">
    <property type="entry name" value="ABC1_TM_sf"/>
</dbReference>
<keyword evidence="5" id="KW-0067">ATP-binding</keyword>
<dbReference type="PROSITE" id="PS00211">
    <property type="entry name" value="ABC_TRANSPORTER_1"/>
    <property type="match status" value="1"/>
</dbReference>
<comment type="caution">
    <text evidence="13">The sequence shown here is derived from an EMBL/GenBank/DDBJ whole genome shotgun (WGS) entry which is preliminary data.</text>
</comment>
<keyword evidence="6 10" id="KW-1133">Transmembrane helix</keyword>
<dbReference type="PROSITE" id="PS50929">
    <property type="entry name" value="ABC_TM1F"/>
    <property type="match status" value="1"/>
</dbReference>
<evidence type="ECO:0000256" key="10">
    <source>
        <dbReference type="SAM" id="Phobius"/>
    </source>
</evidence>
<keyword evidence="7 10" id="KW-0472">Membrane</keyword>
<organism evidence="13 14">
    <name type="scientific">Besnoitia besnoiti</name>
    <name type="common">Apicomplexan protozoan</name>
    <dbReference type="NCBI Taxonomy" id="94643"/>
    <lineage>
        <taxon>Eukaryota</taxon>
        <taxon>Sar</taxon>
        <taxon>Alveolata</taxon>
        <taxon>Apicomplexa</taxon>
        <taxon>Conoidasida</taxon>
        <taxon>Coccidia</taxon>
        <taxon>Eucoccidiorida</taxon>
        <taxon>Eimeriorina</taxon>
        <taxon>Sarcocystidae</taxon>
        <taxon>Besnoitia</taxon>
    </lineage>
</organism>
<sequence length="839" mass="90102">MQPPHRVAFFPFSLLRGKRRPSLPPRCVQTWELGFSRGSAAGLTLKAPSPTSRVAPFRYSAVLSGSLTYRPLLLSVSPRWRVGFAGRAPPPAGAGAFSTPTEPLAWAGATGAAQDLHPLLVPAALPFSTSTYSSSCAARPSSGSPLAPSPTSAAHASTFGAAPSPPPLSAVPHTVDCRVCPVARAPKSPSSLHLLRSLLPFLWPASLSHRLRVLGAVASLVAAKFMTTQAPLLLANMVDCFQALPAAADLASHPPPEDGGAAAAEADGALNLLEQTARVAALPLGIVCGFPLARIAASGFNELRSLLFARVSQSASSEFACHAFLHLHSLAFFHDKKAGELSVLISRGIKSITSLLNVLLFQLFPTALEFLLVLYLLAAKVAGPVALITLATMAAYVAFTTAVTSRRTKIRKAMNRAEQQSAGLLVDSLANAEAVRFFTAEKQELKRFATVQRHYAVKNVAVNESLALLNFGQQLIFNCGVLGALLFTASQVAAGALPVGHLVLVSNMLLQLAIPLNFVGTIYRETSLNLIDLEKLYELLNMQPPIQNPPNAKAFVLKRGEIEFDRVSFAYPPVLRTSKAEAAAEDRRTDAPEARRKGSALLLEDVSLTVRPGEKVAIVGSSGAGKSTLIKLLYRMYDPKHGTVRIDGQDVKELDLTSFRQHIGVVPQDMVLFNDTVEFNIKYGCPSATDEQVKAAAQQAEIHDMIMGMPDGYKTVVGERGLKLSGGERQRIGIARCLLRNPAVAIFDEATSALDSHTEQKILKAFRAMSRGRTTLVIAHRLSTISDADKIVYLKDGKVAELGTHDELLRRPGGLYRALWESQQHQDAARKDSEDFGEL</sequence>
<feature type="domain" description="ABC transporter" evidence="11">
    <location>
        <begin position="586"/>
        <end position="821"/>
    </location>
</feature>
<evidence type="ECO:0000259" key="11">
    <source>
        <dbReference type="PROSITE" id="PS50893"/>
    </source>
</evidence>
<dbReference type="GeneID" id="40310154"/>
<dbReference type="CDD" id="cd18582">
    <property type="entry name" value="ABC_6TM_ATM1_ABCB7"/>
    <property type="match status" value="1"/>
</dbReference>
<evidence type="ECO:0000256" key="1">
    <source>
        <dbReference type="ARBA" id="ARBA00004225"/>
    </source>
</evidence>
<dbReference type="SUPFAM" id="SSF52540">
    <property type="entry name" value="P-loop containing nucleoside triphosphate hydrolases"/>
    <property type="match status" value="1"/>
</dbReference>
<name>A0A2A9MEE8_BESBE</name>
<gene>
    <name evidence="13" type="ORF">BESB_052250</name>
</gene>
<dbReference type="InterPro" id="IPR011527">
    <property type="entry name" value="ABC1_TM_dom"/>
</dbReference>
<dbReference type="GO" id="GO:0016887">
    <property type="term" value="F:ATP hydrolysis activity"/>
    <property type="evidence" value="ECO:0007669"/>
    <property type="project" value="InterPro"/>
</dbReference>
<dbReference type="GO" id="GO:0005524">
    <property type="term" value="F:ATP binding"/>
    <property type="evidence" value="ECO:0007669"/>
    <property type="project" value="UniProtKB-KW"/>
</dbReference>
<keyword evidence="4" id="KW-0547">Nucleotide-binding</keyword>
<feature type="compositionally biased region" description="Low complexity" evidence="9">
    <location>
        <begin position="139"/>
        <end position="157"/>
    </location>
</feature>
<dbReference type="InterPro" id="IPR003439">
    <property type="entry name" value="ABC_transporter-like_ATP-bd"/>
</dbReference>
<evidence type="ECO:0000256" key="7">
    <source>
        <dbReference type="ARBA" id="ARBA00023136"/>
    </source>
</evidence>
<feature type="transmembrane region" description="Helical" evidence="10">
    <location>
        <begin position="384"/>
        <end position="404"/>
    </location>
</feature>
<evidence type="ECO:0000256" key="4">
    <source>
        <dbReference type="ARBA" id="ARBA00022741"/>
    </source>
</evidence>
<dbReference type="AlphaFoldDB" id="A0A2A9MEE8"/>
<dbReference type="PROSITE" id="PS50893">
    <property type="entry name" value="ABC_TRANSPORTER_2"/>
    <property type="match status" value="1"/>
</dbReference>
<evidence type="ECO:0000256" key="2">
    <source>
        <dbReference type="ARBA" id="ARBA00022448"/>
    </source>
</evidence>
<dbReference type="Gene3D" id="3.40.50.300">
    <property type="entry name" value="P-loop containing nucleotide triphosphate hydrolases"/>
    <property type="match status" value="1"/>
</dbReference>
<comment type="similarity">
    <text evidence="8">Belongs to the ABC transporter superfamily. ABCB family. Heavy Metal importer (TC 3.A.1.210) subfamily.</text>
</comment>
<dbReference type="GO" id="GO:0006879">
    <property type="term" value="P:intracellular iron ion homeostasis"/>
    <property type="evidence" value="ECO:0007669"/>
    <property type="project" value="TreeGrafter"/>
</dbReference>
<dbReference type="Gene3D" id="1.20.1560.10">
    <property type="entry name" value="ABC transporter type 1, transmembrane domain"/>
    <property type="match status" value="1"/>
</dbReference>
<feature type="transmembrane region" description="Helical" evidence="10">
    <location>
        <begin position="355"/>
        <end position="378"/>
    </location>
</feature>
<reference evidence="13 14" key="1">
    <citation type="submission" date="2017-09" db="EMBL/GenBank/DDBJ databases">
        <title>Genome sequencing of Besnoitia besnoiti strain Bb-Ger1.</title>
        <authorList>
            <person name="Schares G."/>
            <person name="Venepally P."/>
            <person name="Lorenzi H.A."/>
        </authorList>
    </citation>
    <scope>NUCLEOTIDE SEQUENCE [LARGE SCALE GENOMIC DNA]</scope>
    <source>
        <strain evidence="13 14">Bb-Ger1</strain>
    </source>
</reference>
<dbReference type="Pfam" id="PF00005">
    <property type="entry name" value="ABC_tran"/>
    <property type="match status" value="1"/>
</dbReference>
<dbReference type="InterPro" id="IPR039421">
    <property type="entry name" value="Type_1_exporter"/>
</dbReference>
<dbReference type="CDD" id="cd03253">
    <property type="entry name" value="ABCC_ATM1_transporter"/>
    <property type="match status" value="1"/>
</dbReference>
<dbReference type="Proteomes" id="UP000224006">
    <property type="component" value="Chromosome IV"/>
</dbReference>
<evidence type="ECO:0000256" key="8">
    <source>
        <dbReference type="ARBA" id="ARBA00024363"/>
    </source>
</evidence>
<dbReference type="GO" id="GO:0005743">
    <property type="term" value="C:mitochondrial inner membrane"/>
    <property type="evidence" value="ECO:0007669"/>
    <property type="project" value="TreeGrafter"/>
</dbReference>
<protein>
    <submittedName>
        <fullName evidence="13">ABC transporter family protein</fullName>
    </submittedName>
</protein>
<dbReference type="InterPro" id="IPR027417">
    <property type="entry name" value="P-loop_NTPase"/>
</dbReference>
<proteinExistence type="inferred from homology"/>
<evidence type="ECO:0000256" key="3">
    <source>
        <dbReference type="ARBA" id="ARBA00022692"/>
    </source>
</evidence>
<keyword evidence="14" id="KW-1185">Reference proteome</keyword>
<evidence type="ECO:0000313" key="14">
    <source>
        <dbReference type="Proteomes" id="UP000224006"/>
    </source>
</evidence>
<dbReference type="VEuPathDB" id="ToxoDB:BESB_052250"/>
<dbReference type="Pfam" id="PF00664">
    <property type="entry name" value="ABC_membrane"/>
    <property type="match status" value="1"/>
</dbReference>
<dbReference type="FunFam" id="3.40.50.300:FF:000287">
    <property type="entry name" value="Multidrug ABC transporter ATP-binding protein"/>
    <property type="match status" value="1"/>
</dbReference>
<dbReference type="GO" id="GO:0140359">
    <property type="term" value="F:ABC-type transporter activity"/>
    <property type="evidence" value="ECO:0007669"/>
    <property type="project" value="InterPro"/>
</dbReference>
<dbReference type="InterPro" id="IPR003593">
    <property type="entry name" value="AAA+_ATPase"/>
</dbReference>
<dbReference type="OrthoDB" id="6500128at2759"/>
<dbReference type="KEGG" id="bbes:BESB_052250"/>
<dbReference type="SMART" id="SM00382">
    <property type="entry name" value="AAA"/>
    <property type="match status" value="1"/>
</dbReference>
<evidence type="ECO:0000313" key="13">
    <source>
        <dbReference type="EMBL" id="PFH35574.1"/>
    </source>
</evidence>
<evidence type="ECO:0000259" key="12">
    <source>
        <dbReference type="PROSITE" id="PS50929"/>
    </source>
</evidence>
<keyword evidence="2" id="KW-0813">Transport</keyword>
<dbReference type="PANTHER" id="PTHR24221">
    <property type="entry name" value="ATP-BINDING CASSETTE SUB-FAMILY B"/>
    <property type="match status" value="1"/>
</dbReference>
<dbReference type="RefSeq" id="XP_029219583.1">
    <property type="nucleotide sequence ID" value="XM_029363660.1"/>
</dbReference>
<comment type="subcellular location">
    <subcellularLocation>
        <location evidence="1">Mitochondrion membrane</location>
        <topology evidence="1">Multi-pass membrane protein</topology>
    </subcellularLocation>
</comment>
<feature type="domain" description="ABC transmembrane type-1" evidence="12">
    <location>
        <begin position="214"/>
        <end position="528"/>
    </location>
</feature>
<dbReference type="STRING" id="94643.A0A2A9MEE8"/>
<keyword evidence="3 10" id="KW-0812">Transmembrane</keyword>
<dbReference type="PANTHER" id="PTHR24221:SF402">
    <property type="entry name" value="IRON-SULFUR CLUSTERS TRANSPORTER ABCB7, MITOCHONDRIAL"/>
    <property type="match status" value="1"/>
</dbReference>
<evidence type="ECO:0000256" key="5">
    <source>
        <dbReference type="ARBA" id="ARBA00022840"/>
    </source>
</evidence>
<dbReference type="InterPro" id="IPR017871">
    <property type="entry name" value="ABC_transporter-like_CS"/>
</dbReference>
<evidence type="ECO:0000256" key="6">
    <source>
        <dbReference type="ARBA" id="ARBA00022989"/>
    </source>
</evidence>
<dbReference type="EMBL" id="NWUJ01000004">
    <property type="protein sequence ID" value="PFH35574.1"/>
    <property type="molecule type" value="Genomic_DNA"/>
</dbReference>